<feature type="region of interest" description="Disordered" evidence="13">
    <location>
        <begin position="1"/>
        <end position="36"/>
    </location>
</feature>
<evidence type="ECO:0000256" key="12">
    <source>
        <dbReference type="ARBA" id="ARBA00030849"/>
    </source>
</evidence>
<keyword evidence="11" id="KW-0464">Manganese</keyword>
<comment type="catalytic activity">
    <reaction evidence="1">
        <text>Release of any N-terminal amino acid, including proline, that is linked to proline, even from a dipeptide or tripeptide.</text>
        <dbReference type="EC" id="3.4.11.9"/>
    </reaction>
</comment>
<dbReference type="SUPFAM" id="SSF53092">
    <property type="entry name" value="Creatinase/prolidase N-terminal domain"/>
    <property type="match status" value="1"/>
</dbReference>
<accession>A0ABY6V5Y1</accession>
<evidence type="ECO:0000256" key="9">
    <source>
        <dbReference type="ARBA" id="ARBA00022801"/>
    </source>
</evidence>
<name>A0ABY6V5Y1_BIOOC</name>
<reference evidence="15 16" key="1">
    <citation type="submission" date="2019-06" db="EMBL/GenBank/DDBJ databases">
        <authorList>
            <person name="Broberg M."/>
        </authorList>
    </citation>
    <scope>NUCLEOTIDE SEQUENCE [LARGE SCALE GENOMIC DNA]</scope>
</reference>
<keyword evidence="10" id="KW-0482">Metalloprotease</keyword>
<dbReference type="Gene3D" id="3.90.230.10">
    <property type="entry name" value="Creatinase/methionine aminopeptidase superfamily"/>
    <property type="match status" value="1"/>
</dbReference>
<dbReference type="EC" id="3.4.11.9" evidence="5"/>
<keyword evidence="6" id="KW-0031">Aminopeptidase</keyword>
<feature type="non-terminal residue" evidence="15">
    <location>
        <position position="1"/>
    </location>
</feature>
<dbReference type="PANTHER" id="PTHR43226">
    <property type="entry name" value="XAA-PRO AMINOPEPTIDASE 3"/>
    <property type="match status" value="1"/>
</dbReference>
<evidence type="ECO:0000313" key="15">
    <source>
        <dbReference type="EMBL" id="VUC38026.1"/>
    </source>
</evidence>
<dbReference type="InterPro" id="IPR029149">
    <property type="entry name" value="Creatin/AminoP/Spt16_N"/>
</dbReference>
<feature type="non-terminal residue" evidence="15">
    <location>
        <position position="513"/>
    </location>
</feature>
<organism evidence="15 16">
    <name type="scientific">Bionectria ochroleuca</name>
    <name type="common">Gliocladium roseum</name>
    <dbReference type="NCBI Taxonomy" id="29856"/>
    <lineage>
        <taxon>Eukaryota</taxon>
        <taxon>Fungi</taxon>
        <taxon>Dikarya</taxon>
        <taxon>Ascomycota</taxon>
        <taxon>Pezizomycotina</taxon>
        <taxon>Sordariomycetes</taxon>
        <taxon>Hypocreomycetidae</taxon>
        <taxon>Hypocreales</taxon>
        <taxon>Bionectriaceae</taxon>
        <taxon>Clonostachys</taxon>
    </lineage>
</organism>
<dbReference type="Proteomes" id="UP000766486">
    <property type="component" value="Unassembled WGS sequence"/>
</dbReference>
<evidence type="ECO:0000256" key="6">
    <source>
        <dbReference type="ARBA" id="ARBA00022438"/>
    </source>
</evidence>
<evidence type="ECO:0000256" key="10">
    <source>
        <dbReference type="ARBA" id="ARBA00023049"/>
    </source>
</evidence>
<evidence type="ECO:0000256" key="3">
    <source>
        <dbReference type="ARBA" id="ARBA00002443"/>
    </source>
</evidence>
<evidence type="ECO:0000256" key="5">
    <source>
        <dbReference type="ARBA" id="ARBA00012574"/>
    </source>
</evidence>
<dbReference type="CDD" id="cd01087">
    <property type="entry name" value="Prolidase"/>
    <property type="match status" value="1"/>
</dbReference>
<dbReference type="InterPro" id="IPR052433">
    <property type="entry name" value="X-Pro_dipept-like"/>
</dbReference>
<gene>
    <name evidence="15" type="ORF">CLO192961_LOCUS492530</name>
</gene>
<evidence type="ECO:0000256" key="2">
    <source>
        <dbReference type="ARBA" id="ARBA00001936"/>
    </source>
</evidence>
<dbReference type="Pfam" id="PF00557">
    <property type="entry name" value="Peptidase_M24"/>
    <property type="match status" value="1"/>
</dbReference>
<comment type="caution">
    <text evidence="15">The sequence shown here is derived from an EMBL/GenBank/DDBJ whole genome shotgun (WGS) entry which is preliminary data.</text>
</comment>
<evidence type="ECO:0000256" key="1">
    <source>
        <dbReference type="ARBA" id="ARBA00001424"/>
    </source>
</evidence>
<comment type="function">
    <text evidence="3">Catalyzes the removal of a penultimate prolyl residue from the N-termini of peptides.</text>
</comment>
<evidence type="ECO:0000256" key="11">
    <source>
        <dbReference type="ARBA" id="ARBA00023211"/>
    </source>
</evidence>
<dbReference type="InterPro" id="IPR036005">
    <property type="entry name" value="Creatinase/aminopeptidase-like"/>
</dbReference>
<evidence type="ECO:0000256" key="13">
    <source>
        <dbReference type="SAM" id="MobiDB-lite"/>
    </source>
</evidence>
<evidence type="ECO:0000256" key="7">
    <source>
        <dbReference type="ARBA" id="ARBA00022670"/>
    </source>
</evidence>
<keyword evidence="16" id="KW-1185">Reference proteome</keyword>
<keyword evidence="9" id="KW-0378">Hydrolase</keyword>
<dbReference type="InterPro" id="IPR000994">
    <property type="entry name" value="Pept_M24"/>
</dbReference>
<dbReference type="PANTHER" id="PTHR43226:SF1">
    <property type="entry name" value="XAA-PRO DIPEPTIDASE"/>
    <property type="match status" value="1"/>
</dbReference>
<sequence>TLVPSSPAPRFAHTSRPIASATSRARPTPRAGARHPAAFVPRRRQSTSPVTMVAENFDAVLEGKYPAKDHAKRTIDLIRKEIPDANGLLYLEARHTKLLEDNDSPEPFRQRRFFYYLTGSNLADSFFTFDIQTSKSTLFIPPIEPDEVIWSGLPVTAEDALAQYDVDEVKSTADVNSVLSSYASANPNSTIFAIEGQISDHIKISDFQNKNLSVLKKSIEVARVVKDEYEVAIIRKANYVSALAHKAVIEKSRTAKNEQELLATFLATCIENGAAEMAYHPILAAGEAAATLHYVHNNRTLENKTNLLIDAGAEWNNYASDITRTFPLTGKFTPESRAIYDIVLKMQEDTMALIKAGASWDDIHVVAHKVAIDGLLSIGILKGDKQEILDSRTSSAFFPHGLGHHLGLDTHDTGGNPNPKDKDILFRYLRLRGTLPAGSVVTVEPGVYFCRFIIEPYLKDPKHSKFIDTDVLEKYWSVGGVRIEDNVFVTETGYENLTTTVKKAEDVEALTQA</sequence>
<proteinExistence type="inferred from homology"/>
<dbReference type="InterPro" id="IPR007865">
    <property type="entry name" value="Aminopep_P_N"/>
</dbReference>
<comment type="similarity">
    <text evidence="4">Belongs to the peptidase M24B family.</text>
</comment>
<dbReference type="EMBL" id="CABFNS010001090">
    <property type="protein sequence ID" value="VUC38026.1"/>
    <property type="molecule type" value="Genomic_DNA"/>
</dbReference>
<evidence type="ECO:0000256" key="8">
    <source>
        <dbReference type="ARBA" id="ARBA00022723"/>
    </source>
</evidence>
<dbReference type="SUPFAM" id="SSF55920">
    <property type="entry name" value="Creatinase/aminopeptidase"/>
    <property type="match status" value="1"/>
</dbReference>
<feature type="domain" description="Aminopeptidase P N-terminal" evidence="14">
    <location>
        <begin position="65"/>
        <end position="202"/>
    </location>
</feature>
<protein>
    <recommendedName>
        <fullName evidence="5">Xaa-Pro aminopeptidase</fullName>
        <ecNumber evidence="5">3.4.11.9</ecNumber>
    </recommendedName>
    <alternativeName>
        <fullName evidence="12">Aminoacylproline aminopeptidase</fullName>
    </alternativeName>
</protein>
<evidence type="ECO:0000259" key="14">
    <source>
        <dbReference type="SMART" id="SM01011"/>
    </source>
</evidence>
<dbReference type="Gene3D" id="3.40.350.10">
    <property type="entry name" value="Creatinase/prolidase N-terminal domain"/>
    <property type="match status" value="1"/>
</dbReference>
<dbReference type="SMART" id="SM01011">
    <property type="entry name" value="AMP_N"/>
    <property type="match status" value="1"/>
</dbReference>
<evidence type="ECO:0000256" key="4">
    <source>
        <dbReference type="ARBA" id="ARBA00008766"/>
    </source>
</evidence>
<dbReference type="Pfam" id="PF05195">
    <property type="entry name" value="AMP_N"/>
    <property type="match status" value="1"/>
</dbReference>
<keyword evidence="7" id="KW-0645">Protease</keyword>
<evidence type="ECO:0000313" key="16">
    <source>
        <dbReference type="Proteomes" id="UP000766486"/>
    </source>
</evidence>
<comment type="cofactor">
    <cofactor evidence="2">
        <name>Mn(2+)</name>
        <dbReference type="ChEBI" id="CHEBI:29035"/>
    </cofactor>
</comment>
<keyword evidence="8" id="KW-0479">Metal-binding</keyword>